<evidence type="ECO:0000313" key="1">
    <source>
        <dbReference type="EMBL" id="GFQ82923.1"/>
    </source>
</evidence>
<dbReference type="EMBL" id="BMAO01032523">
    <property type="protein sequence ID" value="GFQ82923.1"/>
    <property type="molecule type" value="Genomic_DNA"/>
</dbReference>
<dbReference type="AlphaFoldDB" id="A0A8X6KUK2"/>
<protein>
    <submittedName>
        <fullName evidence="1">Uncharacterized protein</fullName>
    </submittedName>
</protein>
<accession>A0A8X6KUK2</accession>
<name>A0A8X6KUK2_TRICU</name>
<reference evidence="1" key="1">
    <citation type="submission" date="2020-07" db="EMBL/GenBank/DDBJ databases">
        <title>Multicomponent nature underlies the extraordinary mechanical properties of spider dragline silk.</title>
        <authorList>
            <person name="Kono N."/>
            <person name="Nakamura H."/>
            <person name="Mori M."/>
            <person name="Yoshida Y."/>
            <person name="Ohtoshi R."/>
            <person name="Malay A.D."/>
            <person name="Moran D.A.P."/>
            <person name="Tomita M."/>
            <person name="Numata K."/>
            <person name="Arakawa K."/>
        </authorList>
    </citation>
    <scope>NUCLEOTIDE SEQUENCE</scope>
</reference>
<comment type="caution">
    <text evidence="1">The sequence shown here is derived from an EMBL/GenBank/DDBJ whole genome shotgun (WGS) entry which is preliminary data.</text>
</comment>
<organism evidence="1 2">
    <name type="scientific">Trichonephila clavata</name>
    <name type="common">Joro spider</name>
    <name type="synonym">Nephila clavata</name>
    <dbReference type="NCBI Taxonomy" id="2740835"/>
    <lineage>
        <taxon>Eukaryota</taxon>
        <taxon>Metazoa</taxon>
        <taxon>Ecdysozoa</taxon>
        <taxon>Arthropoda</taxon>
        <taxon>Chelicerata</taxon>
        <taxon>Arachnida</taxon>
        <taxon>Araneae</taxon>
        <taxon>Araneomorphae</taxon>
        <taxon>Entelegynae</taxon>
        <taxon>Araneoidea</taxon>
        <taxon>Nephilidae</taxon>
        <taxon>Trichonephila</taxon>
    </lineage>
</organism>
<dbReference type="Proteomes" id="UP000887116">
    <property type="component" value="Unassembled WGS sequence"/>
</dbReference>
<gene>
    <name evidence="1" type="ORF">TNCT_42261</name>
</gene>
<keyword evidence="2" id="KW-1185">Reference proteome</keyword>
<proteinExistence type="predicted"/>
<sequence>MYKILTQTQSRWKLITVTDKKKKKKKSLHKKTTDKNFGAVAHSQLQARSFVKAEREMEQKRRREKNFKVVPVDGTTHQHQNETSTTYLGMAHLIGVGKERRDSKRKQI</sequence>
<evidence type="ECO:0000313" key="2">
    <source>
        <dbReference type="Proteomes" id="UP000887116"/>
    </source>
</evidence>